<evidence type="ECO:0008006" key="3">
    <source>
        <dbReference type="Google" id="ProtNLM"/>
    </source>
</evidence>
<keyword evidence="2" id="KW-1185">Reference proteome</keyword>
<organism evidence="1 2">
    <name type="scientific">Apiospora rasikravindrae</name>
    <dbReference type="NCBI Taxonomy" id="990691"/>
    <lineage>
        <taxon>Eukaryota</taxon>
        <taxon>Fungi</taxon>
        <taxon>Dikarya</taxon>
        <taxon>Ascomycota</taxon>
        <taxon>Pezizomycotina</taxon>
        <taxon>Sordariomycetes</taxon>
        <taxon>Xylariomycetidae</taxon>
        <taxon>Amphisphaeriales</taxon>
        <taxon>Apiosporaceae</taxon>
        <taxon>Apiospora</taxon>
    </lineage>
</organism>
<evidence type="ECO:0000313" key="2">
    <source>
        <dbReference type="Proteomes" id="UP001444661"/>
    </source>
</evidence>
<dbReference type="Proteomes" id="UP001444661">
    <property type="component" value="Unassembled WGS sequence"/>
</dbReference>
<name>A0ABR1U131_9PEZI</name>
<reference evidence="1 2" key="1">
    <citation type="submission" date="2023-01" db="EMBL/GenBank/DDBJ databases">
        <title>Analysis of 21 Apiospora genomes using comparative genomics revels a genus with tremendous synthesis potential of carbohydrate active enzymes and secondary metabolites.</title>
        <authorList>
            <person name="Sorensen T."/>
        </authorList>
    </citation>
    <scope>NUCLEOTIDE SEQUENCE [LARGE SCALE GENOMIC DNA]</scope>
    <source>
        <strain evidence="1 2">CBS 33761</strain>
    </source>
</reference>
<evidence type="ECO:0000313" key="1">
    <source>
        <dbReference type="EMBL" id="KAK8052603.1"/>
    </source>
</evidence>
<gene>
    <name evidence="1" type="ORF">PG993_003988</name>
</gene>
<proteinExistence type="predicted"/>
<accession>A0ABR1U131</accession>
<dbReference type="EMBL" id="JAQQWK010000002">
    <property type="protein sequence ID" value="KAK8052603.1"/>
    <property type="molecule type" value="Genomic_DNA"/>
</dbReference>
<comment type="caution">
    <text evidence="1">The sequence shown here is derived from an EMBL/GenBank/DDBJ whole genome shotgun (WGS) entry which is preliminary data.</text>
</comment>
<protein>
    <recommendedName>
        <fullName evidence="3">F-box domain-containing protein</fullName>
    </recommendedName>
</protein>
<sequence>MISSLPPETLTMVLGNIEDRRITSAPGWANKAFYAIMMPRLLIRTLEPLLMITQKSQLMKERKYKGQQQGVESRKKPHDVTCPVRYWDDF</sequence>